<organism evidence="2">
    <name type="scientific">marine metagenome</name>
    <dbReference type="NCBI Taxonomy" id="408172"/>
    <lineage>
        <taxon>unclassified sequences</taxon>
        <taxon>metagenomes</taxon>
        <taxon>ecological metagenomes</taxon>
    </lineage>
</organism>
<dbReference type="AlphaFoldDB" id="A0A381RP95"/>
<dbReference type="EMBL" id="UINC01002168">
    <property type="protein sequence ID" value="SUZ93690.1"/>
    <property type="molecule type" value="Genomic_DNA"/>
</dbReference>
<dbReference type="PANTHER" id="PTHR38075">
    <property type="entry name" value="DUF4139 DOMAIN-CONTAINING PROTEIN"/>
    <property type="match status" value="1"/>
</dbReference>
<evidence type="ECO:0000313" key="2">
    <source>
        <dbReference type="EMBL" id="SUZ93690.1"/>
    </source>
</evidence>
<sequence length="422" mass="48296">MTIYKNGYALVKQPVDWSIRNTPGEVEYSVLPEGIKESSPYLNLQSGQVINQKLDGNLFSESILIKESLGDYATITTIDDEDEYGTLIAISPDGYTIQTRRDVIFLKKEQVKKVTLRKVVENPKFRPSLRWKISSNDYHVTGDLVYMSRGFDWDAVYRMVVPDYGPATLITEAYISNNSSINFNDLKLKLVEGSVGKQIKPQFRGNRKFSSAAMTAEPSMQLADESRLGDYYIYDIPDRMDFGKNEHITVSLYAPKLIDYSKSYVFKNAERSQKEEPLEIEYQVKNTVDNNLNIPLPQGRIELYQSTEGGLEFTGEDQVKQTPKGETATITAGRSFDVIGKRKVLNFERQRKSEEASIEVLITNTRDEKITVRLEEQIRGDWVIKEASDNYIKRDASTIHIPFSLNAGKEKTITYTYRKEWN</sequence>
<feature type="domain" description="DUF4139" evidence="1">
    <location>
        <begin position="144"/>
        <end position="421"/>
    </location>
</feature>
<dbReference type="PANTHER" id="PTHR38075:SF1">
    <property type="entry name" value="DUF4139 DOMAIN-CONTAINING PROTEIN"/>
    <property type="match status" value="1"/>
</dbReference>
<name>A0A381RP95_9ZZZZ</name>
<evidence type="ECO:0000259" key="1">
    <source>
        <dbReference type="Pfam" id="PF13598"/>
    </source>
</evidence>
<proteinExistence type="predicted"/>
<dbReference type="Pfam" id="PF13598">
    <property type="entry name" value="DUF4139"/>
    <property type="match status" value="1"/>
</dbReference>
<protein>
    <recommendedName>
        <fullName evidence="1">DUF4139 domain-containing protein</fullName>
    </recommendedName>
</protein>
<gene>
    <name evidence="2" type="ORF">METZ01_LOCUS46544</name>
</gene>
<accession>A0A381RP95</accession>
<reference evidence="2" key="1">
    <citation type="submission" date="2018-05" db="EMBL/GenBank/DDBJ databases">
        <authorList>
            <person name="Lanie J.A."/>
            <person name="Ng W.-L."/>
            <person name="Kazmierczak K.M."/>
            <person name="Andrzejewski T.M."/>
            <person name="Davidsen T.M."/>
            <person name="Wayne K.J."/>
            <person name="Tettelin H."/>
            <person name="Glass J.I."/>
            <person name="Rusch D."/>
            <person name="Podicherti R."/>
            <person name="Tsui H.-C.T."/>
            <person name="Winkler M.E."/>
        </authorList>
    </citation>
    <scope>NUCLEOTIDE SEQUENCE</scope>
</reference>
<dbReference type="InterPro" id="IPR037291">
    <property type="entry name" value="DUF4139"/>
</dbReference>